<dbReference type="EMBL" id="KZ303846">
    <property type="protein sequence ID" value="PHZ13847.1"/>
    <property type="molecule type" value="Genomic_DNA"/>
</dbReference>
<dbReference type="InterPro" id="IPR044851">
    <property type="entry name" value="Wax_synthase"/>
</dbReference>
<proteinExistence type="inferred from homology"/>
<evidence type="ECO:0000256" key="4">
    <source>
        <dbReference type="ARBA" id="ARBA00022679"/>
    </source>
</evidence>
<dbReference type="PANTHER" id="PTHR31595">
    <property type="entry name" value="LONG-CHAIN-ALCOHOL O-FATTY-ACYLTRANSFERASE 3-RELATED"/>
    <property type="match status" value="1"/>
</dbReference>
<evidence type="ECO:0000256" key="3">
    <source>
        <dbReference type="ARBA" id="ARBA00007282"/>
    </source>
</evidence>
<dbReference type="GO" id="GO:0006629">
    <property type="term" value="P:lipid metabolic process"/>
    <property type="evidence" value="ECO:0007669"/>
    <property type="project" value="InterPro"/>
</dbReference>
<dbReference type="GO" id="GO:0008374">
    <property type="term" value="F:O-acyltransferase activity"/>
    <property type="evidence" value="ECO:0007669"/>
    <property type="project" value="InterPro"/>
</dbReference>
<dbReference type="STRING" id="1340429.A0A2G4SYM7"/>
<keyword evidence="4" id="KW-0808">Transferase</keyword>
<feature type="domain" description="Wax synthase" evidence="8">
    <location>
        <begin position="195"/>
        <end position="278"/>
    </location>
</feature>
<comment type="subcellular location">
    <subcellularLocation>
        <location evidence="1">Membrane</location>
        <topology evidence="1">Multi-pass membrane protein</topology>
    </subcellularLocation>
</comment>
<comment type="similarity">
    <text evidence="3">Belongs to the wax synthase family.</text>
</comment>
<organism evidence="9 10">
    <name type="scientific">Rhizopus microsporus ATCC 52813</name>
    <dbReference type="NCBI Taxonomy" id="1340429"/>
    <lineage>
        <taxon>Eukaryota</taxon>
        <taxon>Fungi</taxon>
        <taxon>Fungi incertae sedis</taxon>
        <taxon>Mucoromycota</taxon>
        <taxon>Mucoromycotina</taxon>
        <taxon>Mucoromycetes</taxon>
        <taxon>Mucorales</taxon>
        <taxon>Mucorineae</taxon>
        <taxon>Rhizopodaceae</taxon>
        <taxon>Rhizopus</taxon>
    </lineage>
</organism>
<dbReference type="InterPro" id="IPR032805">
    <property type="entry name" value="Wax_synthase_dom"/>
</dbReference>
<name>A0A2G4SYM7_RHIZD</name>
<dbReference type="Pfam" id="PF13813">
    <property type="entry name" value="MBOAT_2"/>
    <property type="match status" value="1"/>
</dbReference>
<gene>
    <name evidence="9" type="ORF">RHIMIDRAFT_290654</name>
</gene>
<accession>A0A2G4SYM7</accession>
<evidence type="ECO:0000256" key="5">
    <source>
        <dbReference type="ARBA" id="ARBA00022692"/>
    </source>
</evidence>
<keyword evidence="10" id="KW-1185">Reference proteome</keyword>
<dbReference type="GO" id="GO:0016020">
    <property type="term" value="C:membrane"/>
    <property type="evidence" value="ECO:0007669"/>
    <property type="project" value="UniProtKB-SubCell"/>
</dbReference>
<dbReference type="Proteomes" id="UP000242254">
    <property type="component" value="Unassembled WGS sequence"/>
</dbReference>
<dbReference type="PANTHER" id="PTHR31595:SF57">
    <property type="entry name" value="OS04G0481900 PROTEIN"/>
    <property type="match status" value="1"/>
</dbReference>
<evidence type="ECO:0000256" key="6">
    <source>
        <dbReference type="ARBA" id="ARBA00022989"/>
    </source>
</evidence>
<evidence type="ECO:0000256" key="2">
    <source>
        <dbReference type="ARBA" id="ARBA00005179"/>
    </source>
</evidence>
<keyword evidence="6" id="KW-1133">Transmembrane helix</keyword>
<evidence type="ECO:0000256" key="7">
    <source>
        <dbReference type="ARBA" id="ARBA00023136"/>
    </source>
</evidence>
<dbReference type="AlphaFoldDB" id="A0A2G4SYM7"/>
<evidence type="ECO:0000256" key="1">
    <source>
        <dbReference type="ARBA" id="ARBA00004141"/>
    </source>
</evidence>
<sequence>MPWPLVNISLPDPIVIRPLPLTGLYACMLGTDYLLLKYQHKVPISKKKLRAIISAVHAAVPLAVVSPSSPANIAFALLPWFIASYSAFLPMEKFTVKEWLRSLFETIIDRSPSEGEDVRKLGFAKIIRGTIKLITLTSLVIPAIPSDPEYMLKHPWLSKESITTTFLIGLDAYLIFGAADIIAGAIQTVSGQKMEDMFDSPLIATSPRDFWSRRWNRHIRNLLHRQVFRPDTKKEKGFLNSPQGRGLLAFAVSAAFHELIIWSVCRKITLENFCFFLLHGLACAAEVKYFNKQVPQTKLGKIGCMMGQMSFMLLTGRLFLAPFLRHRFLQPLPLTEFTVAS</sequence>
<keyword evidence="5" id="KW-0812">Transmembrane</keyword>
<protein>
    <recommendedName>
        <fullName evidence="8">Wax synthase domain-containing protein</fullName>
    </recommendedName>
</protein>
<dbReference type="GeneID" id="35444741"/>
<evidence type="ECO:0000313" key="9">
    <source>
        <dbReference type="EMBL" id="PHZ13847.1"/>
    </source>
</evidence>
<evidence type="ECO:0000313" key="10">
    <source>
        <dbReference type="Proteomes" id="UP000242254"/>
    </source>
</evidence>
<keyword evidence="7" id="KW-0472">Membrane</keyword>
<dbReference type="RefSeq" id="XP_023467555.1">
    <property type="nucleotide sequence ID" value="XM_023613752.1"/>
</dbReference>
<reference evidence="9 10" key="1">
    <citation type="journal article" date="2016" name="Proc. Natl. Acad. Sci. U.S.A.">
        <title>Lipid metabolic changes in an early divergent fungus govern the establishment of a mutualistic symbiosis with endobacteria.</title>
        <authorList>
            <person name="Lastovetsky O.A."/>
            <person name="Gaspar M.L."/>
            <person name="Mondo S.J."/>
            <person name="LaButti K.M."/>
            <person name="Sandor L."/>
            <person name="Grigoriev I.V."/>
            <person name="Henry S.A."/>
            <person name="Pawlowska T.E."/>
        </authorList>
    </citation>
    <scope>NUCLEOTIDE SEQUENCE [LARGE SCALE GENOMIC DNA]</scope>
    <source>
        <strain evidence="9 10">ATCC 52813</strain>
    </source>
</reference>
<evidence type="ECO:0000259" key="8">
    <source>
        <dbReference type="Pfam" id="PF13813"/>
    </source>
</evidence>
<comment type="pathway">
    <text evidence="2">Secondary metabolite biosynthesis.</text>
</comment>